<dbReference type="GO" id="GO:0016324">
    <property type="term" value="C:apical plasma membrane"/>
    <property type="evidence" value="ECO:0007669"/>
    <property type="project" value="UniProtKB-SubCell"/>
</dbReference>
<dbReference type="PANTHER" id="PTHR22762:SF63">
    <property type="entry name" value="MALTASE-GLUCOAMYLASE"/>
    <property type="match status" value="1"/>
</dbReference>
<dbReference type="Gene3D" id="2.60.40.1760">
    <property type="entry name" value="glycosyl hydrolase (family 31)"/>
    <property type="match status" value="4"/>
</dbReference>
<evidence type="ECO:0000256" key="5">
    <source>
        <dbReference type="ARBA" id="ARBA00022692"/>
    </source>
</evidence>
<reference evidence="23" key="1">
    <citation type="submission" date="2025-08" db="UniProtKB">
        <authorList>
            <consortium name="RefSeq"/>
        </authorList>
    </citation>
    <scope>IDENTIFICATION</scope>
</reference>
<dbReference type="PROSITE" id="PS00025">
    <property type="entry name" value="P_TREFOIL_1"/>
    <property type="match status" value="1"/>
</dbReference>
<feature type="domain" description="P-type" evidence="21">
    <location>
        <begin position="943"/>
        <end position="989"/>
    </location>
</feature>
<dbReference type="SUPFAM" id="SSF51011">
    <property type="entry name" value="Glycosyl hydrolase domain"/>
    <property type="match status" value="4"/>
</dbReference>
<keyword evidence="12" id="KW-0325">Glycoprotein</keyword>
<dbReference type="Gene3D" id="2.60.40.1180">
    <property type="entry name" value="Golgi alpha-mannosidase II"/>
    <property type="match status" value="7"/>
</dbReference>
<dbReference type="GO" id="GO:0005975">
    <property type="term" value="P:carbohydrate metabolic process"/>
    <property type="evidence" value="ECO:0007669"/>
    <property type="project" value="InterPro"/>
</dbReference>
<dbReference type="InterPro" id="IPR025887">
    <property type="entry name" value="Glyco_hydro_31_N_dom"/>
</dbReference>
<dbReference type="CDD" id="cd00111">
    <property type="entry name" value="Trefoil"/>
    <property type="match status" value="4"/>
</dbReference>
<dbReference type="Gene3D" id="4.10.110.10">
    <property type="entry name" value="Spasmolytic Protein, domain 1"/>
    <property type="match status" value="4"/>
</dbReference>
<dbReference type="FunCoup" id="A0A6P6E8E4">
    <property type="interactions" value="107"/>
</dbReference>
<keyword evidence="7" id="KW-0378">Hydrolase</keyword>
<dbReference type="InterPro" id="IPR044913">
    <property type="entry name" value="P_trefoil_dom_sf"/>
</dbReference>
<dbReference type="FunFam" id="3.20.20.80:FF:000016">
    <property type="entry name" value="Maltase-glucoamylase, intestinal"/>
    <property type="match status" value="3"/>
</dbReference>
<dbReference type="Pfam" id="PF13802">
    <property type="entry name" value="Gal_mutarotas_2"/>
    <property type="match status" value="1"/>
</dbReference>
<dbReference type="InterPro" id="IPR048395">
    <property type="entry name" value="Glyco_hydro_31_C"/>
</dbReference>
<dbReference type="InterPro" id="IPR030459">
    <property type="entry name" value="Glyco_hydro_31_CS"/>
</dbReference>
<dbReference type="Proteomes" id="UP000515203">
    <property type="component" value="Unplaced"/>
</dbReference>
<evidence type="ECO:0000256" key="12">
    <source>
        <dbReference type="ARBA" id="ARBA00023180"/>
    </source>
</evidence>
<comment type="subcellular location">
    <subcellularLocation>
        <location evidence="1">Apical cell membrane</location>
        <topology evidence="1">Single-pass type II membrane protein</topology>
    </subcellularLocation>
</comment>
<evidence type="ECO:0000256" key="2">
    <source>
        <dbReference type="ARBA" id="ARBA00007806"/>
    </source>
</evidence>
<dbReference type="PROSITE" id="PS00129">
    <property type="entry name" value="GLYCOSYL_HYDROL_F31_1"/>
    <property type="match status" value="3"/>
</dbReference>
<dbReference type="Pfam" id="PF00088">
    <property type="entry name" value="Trefoil"/>
    <property type="match status" value="4"/>
</dbReference>
<keyword evidence="8" id="KW-0735">Signal-anchor</keyword>
<dbReference type="Pfam" id="PF01055">
    <property type="entry name" value="Glyco_hydro_31_2nd"/>
    <property type="match status" value="4"/>
</dbReference>
<keyword evidence="4" id="KW-0765">Sulfation</keyword>
<evidence type="ECO:0000256" key="19">
    <source>
        <dbReference type="ARBA" id="ARBA00069381"/>
    </source>
</evidence>
<keyword evidence="10" id="KW-0472">Membrane</keyword>
<evidence type="ECO:0000256" key="6">
    <source>
        <dbReference type="ARBA" id="ARBA00022737"/>
    </source>
</evidence>
<comment type="similarity">
    <text evidence="2">Belongs to the glycosyl hydrolase 31 family.</text>
</comment>
<evidence type="ECO:0000256" key="1">
    <source>
        <dbReference type="ARBA" id="ARBA00004655"/>
    </source>
</evidence>
<dbReference type="InterPro" id="IPR017853">
    <property type="entry name" value="GH"/>
</dbReference>
<dbReference type="FunFam" id="2.60.40.1180:FF:000001">
    <property type="entry name" value="Maltase-glucoamylase, intestinal"/>
    <property type="match status" value="4"/>
</dbReference>
<evidence type="ECO:0000256" key="10">
    <source>
        <dbReference type="ARBA" id="ARBA00023136"/>
    </source>
</evidence>
<protein>
    <recommendedName>
        <fullName evidence="19">Sucrase-isomaltase, intestinal</fullName>
    </recommendedName>
</protein>
<evidence type="ECO:0000256" key="8">
    <source>
        <dbReference type="ARBA" id="ARBA00022968"/>
    </source>
</evidence>
<dbReference type="PROSITE" id="PS00707">
    <property type="entry name" value="GLYCOSYL_HYDROL_F31_2"/>
    <property type="match status" value="1"/>
</dbReference>
<dbReference type="Pfam" id="PF21365">
    <property type="entry name" value="Glyco_hydro_31_3rd"/>
    <property type="match status" value="4"/>
</dbReference>
<dbReference type="InterPro" id="IPR013780">
    <property type="entry name" value="Glyco_hydro_b"/>
</dbReference>
<evidence type="ECO:0000256" key="4">
    <source>
        <dbReference type="ARBA" id="ARBA00022641"/>
    </source>
</evidence>
<dbReference type="PANTHER" id="PTHR22762">
    <property type="entry name" value="ALPHA-GLUCOSIDASE"/>
    <property type="match status" value="1"/>
</dbReference>
<keyword evidence="22" id="KW-1185">Reference proteome</keyword>
<dbReference type="CDD" id="cd14752">
    <property type="entry name" value="GH31_N"/>
    <property type="match status" value="4"/>
</dbReference>
<dbReference type="InterPro" id="IPR000322">
    <property type="entry name" value="Glyco_hydro_31_TIM"/>
</dbReference>
<dbReference type="PROSITE" id="PS51448">
    <property type="entry name" value="P_TREFOIL_2"/>
    <property type="match status" value="4"/>
</dbReference>
<accession>A0A6P6E8E4</accession>
<sequence length="3266" mass="370181">MARKKLKKFSTLEIVLSVLLLLVFIIAAVLIGLLATGPAEAKDPETTGTPVPETTFTQIPETTDIPDTLTTSTTSDPTACPVVNEVERINCIPDQPPTKATCDQRGCCWQPQGPISVPWCYYSMNHGYQMEGDLLNTNAGFTAQLKGLPSSSLFGNDVDNVLLTAEYQTPNRFHFKFTDQTKNRYEVPHEHVQPFNGNAATSLNYQVEVSKQPFSIKVSRRSNSRVLFDSSIGPLLFADQFLQLSIRLPSANVYGLGEHVHQQYRHDMNWRTWPIFTRDTTPNGAGTNLYGAQTFFLCLEDASGLSFGVFLMNSNAMEVALQPAPAITYRTIGGILDFYVFLGNTPEQVVREYLELIGRPALPSYWSLGFHLSRYDYGTLDKMKEVVNRNRAAQLPYDVQHGDIDYMDERKDFTYDPVNYGGFPDFVNDLHSNGQKLVIIDPAISNNSSSSNPYGPYDRGSAMNIWVTSSDGMNPVIGEVWPGKTVFPDYTNPNCAVWWTKEFETFYSQVEFDGIWIDMNEVSNFVDGSVSGCSTSNLNYPPFTPRVLDGYLFCKSLCMDAVQHWGQQYDVHNLYGYSMAIATAEAVKTVFPGKRSLIITRSTFAGSGKFAAHWLGDNAATWNDLRWSIPGMLEFNLFGIPMVGADICGFDLDTSEELCRRWMQLGAFYPFSRNHNGQGFKDQDPAAFGPDSLLLNSSRHYLNIRYTLLPYLYTLFYYAHSRGDTVARPLVHEFYGDSNTWDIHRQFLWGPGLLITPVLEEGAEKVLAYVPDAIWYDYETGGQLGRRKQNIEMELPEDKIGLHLRGGYIFPTQQPSTTTKASRQNPLGLIIALDENKEAKGELFWDDGESKDTVVNGDYLLCEFSVTENRLDVNISHSEYKDPNNLAFQEIKILGTQEPASVTVKHNGVQTQDSPKVTYDPNLEIAIISEINLVLGEAYTVEWSIKIKDEEKIDCYPDENGISEANCAARGCVWEESSSPGVPFCYFVNDMYSVSNIQYASHGASADISLKSSLYTSAFPSTPVSPLRLQVTYHKDEMLQFKIYDPNNNRYEVPVPLNIPGVPSSTSQSRLYDVFIKEKPFGIVVCRQNTGTVIWDSQLLGFTFNDMFLRISTRLPSSYIYGFGETEHTAFRRDLNWHTWGMFSRDQPPGYKMNSYGVHPYYMGLEEDGSAHGVLLLNSNAMDVTFQPMPALTYRTTGGILDFYVFLGPTPELVTQQYTEMIGRPVMVPYWSLGFQLCRYGYENDSEIASLYDDMVAAQIPYDVQYSDIDYMERQLDFTLSPKFSGFPALIDRMKRQDPVSWDAAFVNISKSVLETRYTLLPYFYTLMHRAHTEGVTVVRPLLHEFVSDRVTWDVDSQFLLGPALLVSPVLELNARNVTAYFPGAVWYDYYTGEDINARGQWKELPAPLEHINLHVRGGYILPLQEPAQNTHLSRQNPLSLLIALDDNKEARGELFWDDGESKDTVTKNAYLFCEFSASQNRLYVNISQSAYKDPSNLAFQEIKILGTQKPTNVTVKHNGVLTQASPKVTYDLNLKVAIISEISLVLGEAYTVEWSTNVTNEEKIDCYPDEHGVSEANCTARGCVWEESSSPGVPYCYFVNDLYSVSNIQYSLHGASADIHLKSSLYTSAFPSTPVSPLRLQVTYHKDEMLQFKIYDPNNNRYEVPVPLNIPEIPSSTSESRLYDVLIKENPFGIVVHRKSTGTVIWDSQLLGFTFNDMFLRISTRLPSSYIYGFGETEHTAFRRDLNWHTWGMFSRDQPPGYKMNSYGVHPYYMGLEEDGSAHSVLLLNSNAMDVTFQPMPALTYRTTGGILDFYMFLGPTPELVTQQYTEVIGRPVMVPYWALGFQLCRYGYENDTEISNLYDDMVAAEIPYDVQYSDIDYMERQLDFTLSPKFSGFPALIDRMKADGMRVILILDPAISGNETQPYPAFTHGVDNDVFIKYPNDGGIVWGKVWPDFPDIVIDPSLNWEDQVEQYRAYVAFPDFFRNSTVLWWKREIQELYNNTESPEKSLKFDGMWIDMNEPSSFVNGAVPSGCRDSSLNHPPYMPHLEARDRGLSSKTLCMESEQILPDGSRVRHYDVHSLYGWSQTRPTYEAVQEVTGQRGIVITRSTFPSSGRWAGHWLGDNTAAWDQLKKSIIGMMEFSLFGISYTGADICGFFQDAEYEMCARWMQLGAFYPFSRNHNTIGTRRQDPVSWDAAFVNISKSVLETRYMLLPYFYTLMHRAHTEGVTVVRPLLHEFVSDRVTWDVDGQFLLGPALLVSPVLELNARNVTTYFPAARWYDYYTGADINARGQWKELPAPLEHINLHVRGGYILPWQEPAQNTHLSRKRPLGLLVALDENREARGELFWDDGESADTVANNYYILCEFSATQNRLDVNISHSNYKDPNNLAFQQIKILGTQEPANVVVRRNGVLTQASPKVTYDPNLKVAIISEINLVLGEAYTVEWSANIKDEEKIDCYPDEGGSSVALCTARGCVWEESSSPGVPYCYFVNDLYSVSNIQYASHGASADISLKSSLYTSAFPSTPVSPLRLQVTYHKDDMLQFKIYDPNNNRYEVPIPLNLPSIPSSTSESRLYDVLITKNPFGIVIRRKSTGTVIWDSQVLGFTFNDMFLRISTRLPSSYIYGFGETEHTAFRRDLNWHTWGMFSRDQPPGFKMNSYGVHPYYMGLEEDGSAHSVLLLNSNAMDVTFQPMPALTYRTTGGILDFYVFLGPTPELVTQQYTEVIGRPVMVPYWSLGFQLCRYGYENDSEIASLYDDMVAARIPYDVQYSDIDYMERQLDFTLSPKFSGFPALIDRMKADGMRVILILDPAISGNETQPYPAFTHGVDNDVFIKYPNDGGIVWGKVWPDFPDIVIDPSLNWEDQVEQYRAYVAFPDFFRTSTVLWWKREIQELYNNTESPEKSLKFDGMWIDMNEPSSFVNGAVPSGCTDATLNRPPYMPYLEARDRGLSSKTLCMESEQILPDGSRVRHYDVHSLYGWSQTRPTYEAVQEVTGQRGIVITRSTFPSSGRWAGHWLGDNTAAWDQLKKSIIGMMEFSLFGISYTGADICGFFQDAEYEMCARWMQLGAFYPFSRNHNTIGTRRQDPVSWDAAFVNISKSVLETRYTLLPYFYTLMHRAHTEGVTVVRPLLHEFVSDRVTWDVDSQFLLGPALLVSPVLELNARNVNAYFPEARWYDYYTNTMESHVILNNYIIDTNSLKLGHIEIWGEGSVPASNVTISVRNGVITAPVTYNPATQVLSIDVTSKGISLQDFISLTWRSSL</sequence>
<feature type="domain" description="P-type" evidence="21">
    <location>
        <begin position="78"/>
        <end position="124"/>
    </location>
</feature>
<gene>
    <name evidence="23" type="primary">LOC101589892</name>
</gene>
<dbReference type="OrthoDB" id="5839090at2759"/>
<evidence type="ECO:0000256" key="14">
    <source>
        <dbReference type="ARBA" id="ARBA00023295"/>
    </source>
</evidence>
<evidence type="ECO:0000256" key="7">
    <source>
        <dbReference type="ARBA" id="ARBA00022801"/>
    </source>
</evidence>
<evidence type="ECO:0000256" key="16">
    <source>
        <dbReference type="ARBA" id="ARBA00052238"/>
    </source>
</evidence>
<evidence type="ECO:0000256" key="18">
    <source>
        <dbReference type="ARBA" id="ARBA00066241"/>
    </source>
</evidence>
<dbReference type="RefSeq" id="XP_023568521.1">
    <property type="nucleotide sequence ID" value="XM_023712753.1"/>
</dbReference>
<dbReference type="InterPro" id="IPR017957">
    <property type="entry name" value="P_trefoil_CS"/>
</dbReference>
<organism evidence="22 23">
    <name type="scientific">Octodon degus</name>
    <name type="common">Degu</name>
    <name type="synonym">Sciurus degus</name>
    <dbReference type="NCBI Taxonomy" id="10160"/>
    <lineage>
        <taxon>Eukaryota</taxon>
        <taxon>Metazoa</taxon>
        <taxon>Chordata</taxon>
        <taxon>Craniata</taxon>
        <taxon>Vertebrata</taxon>
        <taxon>Euteleostomi</taxon>
        <taxon>Mammalia</taxon>
        <taxon>Eutheria</taxon>
        <taxon>Euarchontoglires</taxon>
        <taxon>Glires</taxon>
        <taxon>Rodentia</taxon>
        <taxon>Hystricomorpha</taxon>
        <taxon>Octodontidae</taxon>
        <taxon>Octodon</taxon>
    </lineage>
</organism>
<dbReference type="SMART" id="SM00018">
    <property type="entry name" value="PD"/>
    <property type="match status" value="4"/>
</dbReference>
<evidence type="ECO:0000256" key="3">
    <source>
        <dbReference type="ARBA" id="ARBA00022475"/>
    </source>
</evidence>
<dbReference type="Gene3D" id="3.20.20.80">
    <property type="entry name" value="Glycosidases"/>
    <property type="match status" value="4"/>
</dbReference>
<evidence type="ECO:0000259" key="21">
    <source>
        <dbReference type="PROSITE" id="PS51448"/>
    </source>
</evidence>
<comment type="catalytic activity">
    <reaction evidence="16">
        <text>Hydrolysis of sucrose and maltose by an alpha-D-glucosidase-type action.</text>
        <dbReference type="EC" id="3.2.1.48"/>
    </reaction>
</comment>
<dbReference type="InterPro" id="IPR011013">
    <property type="entry name" value="Gal_mutarotase_sf_dom"/>
</dbReference>
<evidence type="ECO:0000313" key="22">
    <source>
        <dbReference type="Proteomes" id="UP000515203"/>
    </source>
</evidence>
<dbReference type="InParanoid" id="A0A6P6E8E4"/>
<evidence type="ECO:0000313" key="23">
    <source>
        <dbReference type="RefSeq" id="XP_023568521.1"/>
    </source>
</evidence>
<name>A0A6P6E8E4_OCTDE</name>
<evidence type="ECO:0000256" key="9">
    <source>
        <dbReference type="ARBA" id="ARBA00022989"/>
    </source>
</evidence>
<dbReference type="InterPro" id="IPR000519">
    <property type="entry name" value="P_trefoil_dom"/>
</dbReference>
<dbReference type="GO" id="GO:0004574">
    <property type="term" value="F:oligo-1,6-glucosidase activity"/>
    <property type="evidence" value="ECO:0007669"/>
    <property type="project" value="UniProtKB-EC"/>
</dbReference>
<comment type="catalytic activity">
    <reaction evidence="15">
        <text>Hydrolysis of (1-&gt;6)-alpha-D-glucosidic linkages in some oligosaccharides produced from starch and glycogen by alpha-amylase, and in isomaltose.</text>
        <dbReference type="EC" id="3.2.1.10"/>
    </reaction>
</comment>
<dbReference type="CDD" id="cd06602">
    <property type="entry name" value="GH31_MGAM_SI_GAA"/>
    <property type="match status" value="3"/>
</dbReference>
<dbReference type="FunFam" id="2.60.40.1180:FF:000005">
    <property type="entry name" value="Maltase-glucoamylase, intestinal"/>
    <property type="match status" value="3"/>
</dbReference>
<dbReference type="GO" id="GO:0030246">
    <property type="term" value="F:carbohydrate binding"/>
    <property type="evidence" value="ECO:0007669"/>
    <property type="project" value="InterPro"/>
</dbReference>
<dbReference type="GO" id="GO:0012505">
    <property type="term" value="C:endomembrane system"/>
    <property type="evidence" value="ECO:0007669"/>
    <property type="project" value="UniProtKB-ARBA"/>
</dbReference>
<keyword evidence="6" id="KW-0677">Repeat</keyword>
<dbReference type="GO" id="GO:0004558">
    <property type="term" value="F:alpha-1,4-glucosidase activity"/>
    <property type="evidence" value="ECO:0007669"/>
    <property type="project" value="TreeGrafter"/>
</dbReference>
<dbReference type="GO" id="GO:0005737">
    <property type="term" value="C:cytoplasm"/>
    <property type="evidence" value="ECO:0007669"/>
    <property type="project" value="UniProtKB-ARBA"/>
</dbReference>
<comment type="subunit">
    <text evidence="18">The resulting sucrase and isomaltase subunits stay associated with one another in a complex by non-covalent linkages.</text>
</comment>
<dbReference type="GO" id="GO:0004575">
    <property type="term" value="F:sucrose alpha-glucosidase activity"/>
    <property type="evidence" value="ECO:0007669"/>
    <property type="project" value="UniProtKB-EC"/>
</dbReference>
<dbReference type="GeneID" id="101589892"/>
<evidence type="ECO:0000256" key="17">
    <source>
        <dbReference type="ARBA" id="ARBA00055909"/>
    </source>
</evidence>
<feature type="domain" description="P-type" evidence="21">
    <location>
        <begin position="1555"/>
        <end position="1601"/>
    </location>
</feature>
<keyword evidence="13" id="KW-0511">Multifunctional enzyme</keyword>
<evidence type="ECO:0000256" key="15">
    <source>
        <dbReference type="ARBA" id="ARBA00036217"/>
    </source>
</evidence>
<dbReference type="FunFam" id="2.60.40.1760:FF:000001">
    <property type="entry name" value="Maltase-glucoamylase, intestinal"/>
    <property type="match status" value="4"/>
</dbReference>
<dbReference type="InterPro" id="IPR030458">
    <property type="entry name" value="Glyco_hydro_31_AS"/>
</dbReference>
<keyword evidence="9" id="KW-1133">Transmembrane helix</keyword>
<dbReference type="FunFam" id="4.10.110.10:FF:000003">
    <property type="entry name" value="Maltase-glucoamylase, intestinal"/>
    <property type="match status" value="1"/>
</dbReference>
<dbReference type="SUPFAM" id="SSF74650">
    <property type="entry name" value="Galactose mutarotase-like"/>
    <property type="match status" value="4"/>
</dbReference>
<feature type="domain" description="P-type" evidence="21">
    <location>
        <begin position="2451"/>
        <end position="2497"/>
    </location>
</feature>
<keyword evidence="5" id="KW-0812">Transmembrane</keyword>
<keyword evidence="11" id="KW-1015">Disulfide bond</keyword>
<evidence type="ECO:0000256" key="20">
    <source>
        <dbReference type="PROSITE-ProRule" id="PRU00779"/>
    </source>
</evidence>
<keyword evidence="14" id="KW-0326">Glycosidase</keyword>
<evidence type="ECO:0000256" key="13">
    <source>
        <dbReference type="ARBA" id="ARBA00023268"/>
    </source>
</evidence>
<proteinExistence type="inferred from homology"/>
<keyword evidence="3" id="KW-1003">Cell membrane</keyword>
<dbReference type="SUPFAM" id="SSF51445">
    <property type="entry name" value="(Trans)glycosidases"/>
    <property type="match status" value="4"/>
</dbReference>
<comment type="function">
    <text evidence="17">Plays an important role in the final stage of carbohydrate digestion. Isomaltase activity is specific for both alpha-1,4- and alpha-1,6-oligosaccharides.</text>
</comment>
<comment type="caution">
    <text evidence="20">Lacks conserved residue(s) required for the propagation of feature annotation.</text>
</comment>
<evidence type="ECO:0000256" key="11">
    <source>
        <dbReference type="ARBA" id="ARBA00023157"/>
    </source>
</evidence>